<name>A0A1R3V0R4_9HYPH</name>
<evidence type="ECO:0000313" key="2">
    <source>
        <dbReference type="EMBL" id="SIT53468.1"/>
    </source>
</evidence>
<evidence type="ECO:0000256" key="1">
    <source>
        <dbReference type="SAM" id="MobiDB-lite"/>
    </source>
</evidence>
<organism evidence="2 3">
    <name type="scientific">Mesorhizobium prunaredense</name>
    <dbReference type="NCBI Taxonomy" id="1631249"/>
    <lineage>
        <taxon>Bacteria</taxon>
        <taxon>Pseudomonadati</taxon>
        <taxon>Pseudomonadota</taxon>
        <taxon>Alphaproteobacteria</taxon>
        <taxon>Hyphomicrobiales</taxon>
        <taxon>Phyllobacteriaceae</taxon>
        <taxon>Mesorhizobium</taxon>
    </lineage>
</organism>
<reference evidence="3" key="1">
    <citation type="submission" date="2017-01" db="EMBL/GenBank/DDBJ databases">
        <authorList>
            <person name="Brunel B."/>
        </authorList>
    </citation>
    <scope>NUCLEOTIDE SEQUENCE [LARGE SCALE GENOMIC DNA]</scope>
</reference>
<proteinExistence type="predicted"/>
<accession>A0A1R3V0R4</accession>
<protein>
    <submittedName>
        <fullName evidence="2">Uncharacterized protein</fullName>
    </submittedName>
</protein>
<sequence length="118" mass="12842">MSFDDHLDSEQLATLARVLNDYCTEAGIPKGHPAREHFGRRLISLFRSGIDQPDDLKSKMNAGYEDWLGEIGATGPFIPPKLSSEDRLVGDNILPGSDRRGRPAVAKTQRAVSPPTAG</sequence>
<feature type="region of interest" description="Disordered" evidence="1">
    <location>
        <begin position="79"/>
        <end position="118"/>
    </location>
</feature>
<dbReference type="EMBL" id="FTPD01000003">
    <property type="protein sequence ID" value="SIT53468.1"/>
    <property type="molecule type" value="Genomic_DNA"/>
</dbReference>
<dbReference type="AlphaFoldDB" id="A0A1R3V0R4"/>
<dbReference type="Proteomes" id="UP000188388">
    <property type="component" value="Unassembled WGS sequence"/>
</dbReference>
<keyword evidence="3" id="KW-1185">Reference proteome</keyword>
<gene>
    <name evidence="2" type="ORF">BQ8794_110274</name>
</gene>
<evidence type="ECO:0000313" key="3">
    <source>
        <dbReference type="Proteomes" id="UP000188388"/>
    </source>
</evidence>